<keyword evidence="3" id="KW-1185">Reference proteome</keyword>
<feature type="domain" description="Tf2-1-like SH3-like" evidence="1">
    <location>
        <begin position="102"/>
        <end position="166"/>
    </location>
</feature>
<dbReference type="InterPro" id="IPR056924">
    <property type="entry name" value="SH3_Tf2-1"/>
</dbReference>
<dbReference type="EMBL" id="CAMAPE010000058">
    <property type="protein sequence ID" value="CAH9112204.1"/>
    <property type="molecule type" value="Genomic_DNA"/>
</dbReference>
<dbReference type="GO" id="GO:0003676">
    <property type="term" value="F:nucleic acid binding"/>
    <property type="evidence" value="ECO:0007669"/>
    <property type="project" value="InterPro"/>
</dbReference>
<dbReference type="Pfam" id="PF24626">
    <property type="entry name" value="SH3_Tf2-1"/>
    <property type="match status" value="1"/>
</dbReference>
<dbReference type="PANTHER" id="PTHR46148">
    <property type="entry name" value="CHROMO DOMAIN-CONTAINING PROTEIN"/>
    <property type="match status" value="1"/>
</dbReference>
<dbReference type="InterPro" id="IPR016197">
    <property type="entry name" value="Chromo-like_dom_sf"/>
</dbReference>
<evidence type="ECO:0000313" key="3">
    <source>
        <dbReference type="Proteomes" id="UP001152484"/>
    </source>
</evidence>
<evidence type="ECO:0000313" key="2">
    <source>
        <dbReference type="EMBL" id="CAH9112204.1"/>
    </source>
</evidence>
<dbReference type="AlphaFoldDB" id="A0A9P0ZS28"/>
<dbReference type="SUPFAM" id="SSF54160">
    <property type="entry name" value="Chromo domain-like"/>
    <property type="match status" value="1"/>
</dbReference>
<protein>
    <recommendedName>
        <fullName evidence="1">Tf2-1-like SH3-like domain-containing protein</fullName>
    </recommendedName>
</protein>
<dbReference type="OrthoDB" id="1294377at2759"/>
<reference evidence="2" key="1">
    <citation type="submission" date="2022-07" db="EMBL/GenBank/DDBJ databases">
        <authorList>
            <person name="Macas J."/>
            <person name="Novak P."/>
            <person name="Neumann P."/>
        </authorList>
    </citation>
    <scope>NUCLEOTIDE SEQUENCE</scope>
</reference>
<dbReference type="Gene3D" id="3.30.420.10">
    <property type="entry name" value="Ribonuclease H-like superfamily/Ribonuclease H"/>
    <property type="match status" value="1"/>
</dbReference>
<evidence type="ECO:0000259" key="1">
    <source>
        <dbReference type="Pfam" id="PF24626"/>
    </source>
</evidence>
<gene>
    <name evidence="2" type="ORF">CEURO_LOCUS19544</name>
</gene>
<dbReference type="InterPro" id="IPR036397">
    <property type="entry name" value="RNaseH_sf"/>
</dbReference>
<proteinExistence type="predicted"/>
<dbReference type="Proteomes" id="UP001152484">
    <property type="component" value="Unassembled WGS sequence"/>
</dbReference>
<accession>A0A9P0ZS28</accession>
<dbReference type="PANTHER" id="PTHR46148:SF44">
    <property type="entry name" value="GAG-POL POLYPROTEIN"/>
    <property type="match status" value="1"/>
</dbReference>
<comment type="caution">
    <text evidence="2">The sequence shown here is derived from an EMBL/GenBank/DDBJ whole genome shotgun (WGS) entry which is preliminary data.</text>
</comment>
<organism evidence="2 3">
    <name type="scientific">Cuscuta europaea</name>
    <name type="common">European dodder</name>
    <dbReference type="NCBI Taxonomy" id="41803"/>
    <lineage>
        <taxon>Eukaryota</taxon>
        <taxon>Viridiplantae</taxon>
        <taxon>Streptophyta</taxon>
        <taxon>Embryophyta</taxon>
        <taxon>Tracheophyta</taxon>
        <taxon>Spermatophyta</taxon>
        <taxon>Magnoliopsida</taxon>
        <taxon>eudicotyledons</taxon>
        <taxon>Gunneridae</taxon>
        <taxon>Pentapetalae</taxon>
        <taxon>asterids</taxon>
        <taxon>lamiids</taxon>
        <taxon>Solanales</taxon>
        <taxon>Convolvulaceae</taxon>
        <taxon>Cuscuteae</taxon>
        <taxon>Cuscuta</taxon>
        <taxon>Cuscuta subgen. Cuscuta</taxon>
    </lineage>
</organism>
<name>A0A9P0ZS28_CUSEU</name>
<sequence>MMRGCAIEFKGSWEKYLPLMEFAYNNSYQATIQMAPYEALYGRKCRTPVCWTELSERKIIGPDMIQETEEKIKLIQERLKTASDRQKSYADLKRRDIEYDVGEKVFLKVSPWKKVLRFGKKGKLSLRFIGPYEITECIGPVAYRLALPPELSQIHDVFHVSMIRIYKSDPSHVLSPGTVEIDKILTCEEEPVQILARDVKMLRNKTVPLVKVLWRNHTTEEATWETVEAMLTQYPHLFHNIG</sequence>